<dbReference type="EMBL" id="JAGYWB010000008">
    <property type="protein sequence ID" value="KAI0513724.1"/>
    <property type="molecule type" value="Genomic_DNA"/>
</dbReference>
<dbReference type="SMR" id="A0A8T3BIB1"/>
<name>A0A8T3BIB1_DENNO</name>
<dbReference type="Proteomes" id="UP000829196">
    <property type="component" value="Unassembled WGS sequence"/>
</dbReference>
<evidence type="ECO:0000313" key="2">
    <source>
        <dbReference type="EMBL" id="KAI0513724.1"/>
    </source>
</evidence>
<gene>
    <name evidence="2" type="ORF">KFK09_009754</name>
</gene>
<accession>A0A8T3BIB1</accession>
<feature type="region of interest" description="Disordered" evidence="1">
    <location>
        <begin position="52"/>
        <end position="99"/>
    </location>
</feature>
<sequence length="99" mass="10850">MKEHLSNSHKNVAPCANVPDKVEEITAYIKNSTTAKHLQQVQFDERIEHGAYFGSESGKSSSSIIHNSGVRGPMDQHMTNPGEDIGQTQMMPAAGIRED</sequence>
<evidence type="ECO:0000256" key="1">
    <source>
        <dbReference type="SAM" id="MobiDB-lite"/>
    </source>
</evidence>
<reference evidence="2" key="1">
    <citation type="journal article" date="2022" name="Front. Genet.">
        <title>Chromosome-Scale Assembly of the Dendrobium nobile Genome Provides Insights Into the Molecular Mechanism of the Biosynthesis of the Medicinal Active Ingredient of Dendrobium.</title>
        <authorList>
            <person name="Xu Q."/>
            <person name="Niu S.-C."/>
            <person name="Li K.-L."/>
            <person name="Zheng P.-J."/>
            <person name="Zhang X.-J."/>
            <person name="Jia Y."/>
            <person name="Liu Y."/>
            <person name="Niu Y.-X."/>
            <person name="Yu L.-H."/>
            <person name="Chen D.-F."/>
            <person name="Zhang G.-Q."/>
        </authorList>
    </citation>
    <scope>NUCLEOTIDE SEQUENCE</scope>
    <source>
        <tissue evidence="2">Leaf</tissue>
    </source>
</reference>
<protein>
    <submittedName>
        <fullName evidence="2">Uncharacterized protein</fullName>
    </submittedName>
</protein>
<evidence type="ECO:0000313" key="3">
    <source>
        <dbReference type="Proteomes" id="UP000829196"/>
    </source>
</evidence>
<feature type="compositionally biased region" description="Low complexity" evidence="1">
    <location>
        <begin position="54"/>
        <end position="69"/>
    </location>
</feature>
<proteinExistence type="predicted"/>
<comment type="caution">
    <text evidence="2">The sequence shown here is derived from an EMBL/GenBank/DDBJ whole genome shotgun (WGS) entry which is preliminary data.</text>
</comment>
<organism evidence="2 3">
    <name type="scientific">Dendrobium nobile</name>
    <name type="common">Orchid</name>
    <dbReference type="NCBI Taxonomy" id="94219"/>
    <lineage>
        <taxon>Eukaryota</taxon>
        <taxon>Viridiplantae</taxon>
        <taxon>Streptophyta</taxon>
        <taxon>Embryophyta</taxon>
        <taxon>Tracheophyta</taxon>
        <taxon>Spermatophyta</taxon>
        <taxon>Magnoliopsida</taxon>
        <taxon>Liliopsida</taxon>
        <taxon>Asparagales</taxon>
        <taxon>Orchidaceae</taxon>
        <taxon>Epidendroideae</taxon>
        <taxon>Malaxideae</taxon>
        <taxon>Dendrobiinae</taxon>
        <taxon>Dendrobium</taxon>
    </lineage>
</organism>
<dbReference type="AlphaFoldDB" id="A0A8T3BIB1"/>
<keyword evidence="3" id="KW-1185">Reference proteome</keyword>